<evidence type="ECO:0000256" key="9">
    <source>
        <dbReference type="ARBA" id="ARBA00022827"/>
    </source>
</evidence>
<keyword evidence="17" id="KW-1185">Reference proteome</keyword>
<dbReference type="Gene3D" id="1.10.10.1100">
    <property type="entry name" value="BFD-like [2Fe-2S]-binding domain"/>
    <property type="match status" value="1"/>
</dbReference>
<protein>
    <submittedName>
        <fullName evidence="16">Assimilatory nitrate reductase electron transfer subunit</fullName>
        <ecNumber evidence="16">1.7.99.4</ecNumber>
    </submittedName>
</protein>
<dbReference type="Pfam" id="PF04324">
    <property type="entry name" value="Fer2_BFD"/>
    <property type="match status" value="1"/>
</dbReference>
<evidence type="ECO:0000256" key="10">
    <source>
        <dbReference type="ARBA" id="ARBA00023002"/>
    </source>
</evidence>
<dbReference type="InterPro" id="IPR052034">
    <property type="entry name" value="NasD-like"/>
</dbReference>
<evidence type="ECO:0000256" key="8">
    <source>
        <dbReference type="ARBA" id="ARBA00022723"/>
    </source>
</evidence>
<keyword evidence="12" id="KW-0411">Iron-sulfur</keyword>
<sequence>MHAPRRVVVIGYGMAGARLAEEIRRRDPAGDRVELTVLGAEPMAAYNRVLLSSVVAGTMSQDAVRLHEHDWAQHHHVDLRLAATAVRIDRSRRQVVLASGEQVGYDALVLATGSSAWIPPTPGLVAEDGELAEGVVAFRTMADCERILESARAGAPVAVLGGGLLGLEAARGLAGRGNLVTVVHPAGHLMERQLDGGAGRVLARTLSGLGIEFRIGQAATNYLPGDGLKLADGSHVPADLVVVSAGVRAETMLAADAGLSVDRGVLVDDALRTSDPRVHALGDCAQHPGTVSGLVQPAWEQAAVLADLLTGTDPAARYRGTPVVTRLKARDVDLAALGEVHVDVDCAEAEVLCVADPVRGRYAKLVLRDERVTGAILLGAPDAAAAVTQLFDRGAPAPSDRLALLLGRALPVAASGAGDIPAAAVICKCNTVSKGQLVSGWREGARSMSALAERTRATTGCGGCSDQVCGVLDWLNTQEPAQLT</sequence>
<name>A0ABR6BSZ5_9PSEU</name>
<accession>A0ABR6BSZ5</accession>
<evidence type="ECO:0000313" key="16">
    <source>
        <dbReference type="EMBL" id="MBA8930049.1"/>
    </source>
</evidence>
<evidence type="ECO:0000256" key="12">
    <source>
        <dbReference type="ARBA" id="ARBA00023014"/>
    </source>
</evidence>
<dbReference type="RefSeq" id="WP_318296802.1">
    <property type="nucleotide sequence ID" value="NZ_BAAABQ010000014.1"/>
</dbReference>
<dbReference type="Gene3D" id="3.50.50.60">
    <property type="entry name" value="FAD/NAD(P)-binding domain"/>
    <property type="match status" value="2"/>
</dbReference>
<dbReference type="InterPro" id="IPR041854">
    <property type="entry name" value="BFD-like_2Fe2S-bd_dom_sf"/>
</dbReference>
<evidence type="ECO:0000313" key="17">
    <source>
        <dbReference type="Proteomes" id="UP000517916"/>
    </source>
</evidence>
<evidence type="ECO:0000256" key="5">
    <source>
        <dbReference type="ARBA" id="ARBA00010429"/>
    </source>
</evidence>
<reference evidence="16 17" key="1">
    <citation type="submission" date="2020-08" db="EMBL/GenBank/DDBJ databases">
        <title>Genomic Encyclopedia of Archaeal and Bacterial Type Strains, Phase II (KMG-II): from individual species to whole genera.</title>
        <authorList>
            <person name="Goeker M."/>
        </authorList>
    </citation>
    <scope>NUCLEOTIDE SEQUENCE [LARGE SCALE GENOMIC DNA]</scope>
    <source>
        <strain evidence="16 17">DSM 43850</strain>
    </source>
</reference>
<keyword evidence="10 16" id="KW-0560">Oxidoreductase</keyword>
<dbReference type="InterPro" id="IPR023753">
    <property type="entry name" value="FAD/NAD-binding_dom"/>
</dbReference>
<comment type="cofactor">
    <cofactor evidence="2">
        <name>[4Fe-4S] cluster</name>
        <dbReference type="ChEBI" id="CHEBI:49883"/>
    </cofactor>
</comment>
<evidence type="ECO:0000256" key="3">
    <source>
        <dbReference type="ARBA" id="ARBA00001974"/>
    </source>
</evidence>
<evidence type="ECO:0000256" key="2">
    <source>
        <dbReference type="ARBA" id="ARBA00001966"/>
    </source>
</evidence>
<dbReference type="PRINTS" id="PR00368">
    <property type="entry name" value="FADPNR"/>
</dbReference>
<dbReference type="InterPro" id="IPR016156">
    <property type="entry name" value="FAD/NAD-linked_Rdtase_dimer_sf"/>
</dbReference>
<keyword evidence="8" id="KW-0479">Metal-binding</keyword>
<gene>
    <name evidence="16" type="ORF">BC739_007282</name>
</gene>
<evidence type="ECO:0000259" key="14">
    <source>
        <dbReference type="Pfam" id="PF07992"/>
    </source>
</evidence>
<feature type="domain" description="BFD-like [2Fe-2S]-binding" evidence="13">
    <location>
        <begin position="425"/>
        <end position="472"/>
    </location>
</feature>
<comment type="cofactor">
    <cofactor evidence="1">
        <name>siroheme</name>
        <dbReference type="ChEBI" id="CHEBI:60052"/>
    </cofactor>
</comment>
<evidence type="ECO:0000256" key="6">
    <source>
        <dbReference type="ARBA" id="ARBA00022617"/>
    </source>
</evidence>
<evidence type="ECO:0000259" key="13">
    <source>
        <dbReference type="Pfam" id="PF04324"/>
    </source>
</evidence>
<dbReference type="Gene3D" id="3.30.390.30">
    <property type="match status" value="1"/>
</dbReference>
<dbReference type="EMBL" id="JACJID010000006">
    <property type="protein sequence ID" value="MBA8930049.1"/>
    <property type="molecule type" value="Genomic_DNA"/>
</dbReference>
<dbReference type="InterPro" id="IPR041575">
    <property type="entry name" value="Rubredoxin_C"/>
</dbReference>
<evidence type="ECO:0000256" key="1">
    <source>
        <dbReference type="ARBA" id="ARBA00001929"/>
    </source>
</evidence>
<dbReference type="InterPro" id="IPR007419">
    <property type="entry name" value="BFD-like_2Fe2S-bd_dom"/>
</dbReference>
<proteinExistence type="inferred from homology"/>
<comment type="cofactor">
    <cofactor evidence="3">
        <name>FAD</name>
        <dbReference type="ChEBI" id="CHEBI:57692"/>
    </cofactor>
</comment>
<dbReference type="PANTHER" id="PTHR43809:SF1">
    <property type="entry name" value="NITRITE REDUCTASE (NADH) LARGE SUBUNIT"/>
    <property type="match status" value="1"/>
</dbReference>
<dbReference type="PANTHER" id="PTHR43809">
    <property type="entry name" value="NITRITE REDUCTASE (NADH) LARGE SUBUNIT"/>
    <property type="match status" value="1"/>
</dbReference>
<evidence type="ECO:0000259" key="15">
    <source>
        <dbReference type="Pfam" id="PF18267"/>
    </source>
</evidence>
<keyword evidence="6" id="KW-0349">Heme</keyword>
<dbReference type="Pfam" id="PF18267">
    <property type="entry name" value="Rubredoxin_C"/>
    <property type="match status" value="1"/>
</dbReference>
<dbReference type="Proteomes" id="UP000517916">
    <property type="component" value="Unassembled WGS sequence"/>
</dbReference>
<organism evidence="16 17">
    <name type="scientific">Kutzneria viridogrisea</name>
    <dbReference type="NCBI Taxonomy" id="47990"/>
    <lineage>
        <taxon>Bacteria</taxon>
        <taxon>Bacillati</taxon>
        <taxon>Actinomycetota</taxon>
        <taxon>Actinomycetes</taxon>
        <taxon>Pseudonocardiales</taxon>
        <taxon>Pseudonocardiaceae</taxon>
        <taxon>Kutzneria</taxon>
    </lineage>
</organism>
<dbReference type="SUPFAM" id="SSF51905">
    <property type="entry name" value="FAD/NAD(P)-binding domain"/>
    <property type="match status" value="2"/>
</dbReference>
<dbReference type="GO" id="GO:0016491">
    <property type="term" value="F:oxidoreductase activity"/>
    <property type="evidence" value="ECO:0007669"/>
    <property type="project" value="UniProtKB-KW"/>
</dbReference>
<comment type="similarity">
    <text evidence="5">Belongs to the nitrite and sulfite reductase 4Fe-4S domain family.</text>
</comment>
<feature type="domain" description="NADH-rubredoxin oxidoreductase C-terminal" evidence="15">
    <location>
        <begin position="324"/>
        <end position="385"/>
    </location>
</feature>
<evidence type="ECO:0000256" key="11">
    <source>
        <dbReference type="ARBA" id="ARBA00023004"/>
    </source>
</evidence>
<comment type="caution">
    <text evidence="16">The sequence shown here is derived from an EMBL/GenBank/DDBJ whole genome shotgun (WGS) entry which is preliminary data.</text>
</comment>
<evidence type="ECO:0000256" key="4">
    <source>
        <dbReference type="ARBA" id="ARBA00005096"/>
    </source>
</evidence>
<feature type="domain" description="FAD/NAD(P)-binding" evidence="14">
    <location>
        <begin position="6"/>
        <end position="301"/>
    </location>
</feature>
<dbReference type="EC" id="1.7.99.4" evidence="16"/>
<evidence type="ECO:0000256" key="7">
    <source>
        <dbReference type="ARBA" id="ARBA00022630"/>
    </source>
</evidence>
<comment type="pathway">
    <text evidence="4">Nitrogen metabolism; nitrate reduction (assimilation).</text>
</comment>
<keyword evidence="11" id="KW-0408">Iron</keyword>
<dbReference type="Pfam" id="PF07992">
    <property type="entry name" value="Pyr_redox_2"/>
    <property type="match status" value="1"/>
</dbReference>
<keyword evidence="7" id="KW-0285">Flavoprotein</keyword>
<keyword evidence="9" id="KW-0274">FAD</keyword>
<dbReference type="InterPro" id="IPR036188">
    <property type="entry name" value="FAD/NAD-bd_sf"/>
</dbReference>
<dbReference type="PRINTS" id="PR00411">
    <property type="entry name" value="PNDRDTASEI"/>
</dbReference>